<reference evidence="1" key="1">
    <citation type="submission" date="2022-04" db="EMBL/GenBank/DDBJ databases">
        <title>Genome of the entomopathogenic fungus Entomophthora muscae.</title>
        <authorList>
            <person name="Elya C."/>
            <person name="Lovett B.R."/>
            <person name="Lee E."/>
            <person name="Macias A.M."/>
            <person name="Hajek A.E."/>
            <person name="De Bivort B.L."/>
            <person name="Kasson M.T."/>
            <person name="De Fine Licht H.H."/>
            <person name="Stajich J.E."/>
        </authorList>
    </citation>
    <scope>NUCLEOTIDE SEQUENCE</scope>
    <source>
        <strain evidence="1">Berkeley</strain>
    </source>
</reference>
<protein>
    <submittedName>
        <fullName evidence="1">Uncharacterized protein</fullName>
    </submittedName>
</protein>
<gene>
    <name evidence="1" type="ORF">DSO57_1000437</name>
</gene>
<organism evidence="1 2">
    <name type="scientific">Entomophthora muscae</name>
    <dbReference type="NCBI Taxonomy" id="34485"/>
    <lineage>
        <taxon>Eukaryota</taxon>
        <taxon>Fungi</taxon>
        <taxon>Fungi incertae sedis</taxon>
        <taxon>Zoopagomycota</taxon>
        <taxon>Entomophthoromycotina</taxon>
        <taxon>Entomophthoromycetes</taxon>
        <taxon>Entomophthorales</taxon>
        <taxon>Entomophthoraceae</taxon>
        <taxon>Entomophthora</taxon>
    </lineage>
</organism>
<dbReference type="Proteomes" id="UP001165960">
    <property type="component" value="Unassembled WGS sequence"/>
</dbReference>
<accession>A0ACC2UI93</accession>
<proteinExistence type="predicted"/>
<keyword evidence="2" id="KW-1185">Reference proteome</keyword>
<comment type="caution">
    <text evidence="1">The sequence shown here is derived from an EMBL/GenBank/DDBJ whole genome shotgun (WGS) entry which is preliminary data.</text>
</comment>
<evidence type="ECO:0000313" key="2">
    <source>
        <dbReference type="Proteomes" id="UP001165960"/>
    </source>
</evidence>
<name>A0ACC2UI93_9FUNG</name>
<evidence type="ECO:0000313" key="1">
    <source>
        <dbReference type="EMBL" id="KAJ9086815.1"/>
    </source>
</evidence>
<dbReference type="EMBL" id="QTSX02000711">
    <property type="protein sequence ID" value="KAJ9086815.1"/>
    <property type="molecule type" value="Genomic_DNA"/>
</dbReference>
<sequence length="98" mass="10102">MYVMSPQSAKDISLIAKQLVVASDNGGAAVGLDGGNKLLLINKLAANASSKARMAVNPLGVDGSCLESQRSCPTNCQEVVLNILTELLVAPSSLDNNC</sequence>